<proteinExistence type="predicted"/>
<evidence type="ECO:0008006" key="3">
    <source>
        <dbReference type="Google" id="ProtNLM"/>
    </source>
</evidence>
<dbReference type="RefSeq" id="WP_075528102.1">
    <property type="nucleotide sequence ID" value="NZ_CP017560.1"/>
</dbReference>
<keyword evidence="2" id="KW-1185">Reference proteome</keyword>
<sequence>MNNKCICHAMKRLQKEQKIIAGDDIKFQFICKQKEVDTIPFMLFSKELKKPFKAVGKCNATPFFRLEKIDEESCCAVLTLLEAVDMDGNPAEPNDLYALRKTKRCVIVNLNCFCVIQPFAPDLVNRPLPIIEPK</sequence>
<accession>A0A1D8JGZ7</accession>
<evidence type="ECO:0000313" key="2">
    <source>
        <dbReference type="Proteomes" id="UP000185746"/>
    </source>
</evidence>
<dbReference type="EMBL" id="CP017560">
    <property type="protein sequence ID" value="AOV07954.1"/>
    <property type="molecule type" value="Genomic_DNA"/>
</dbReference>
<dbReference type="KEGG" id="surl:BI350_10670"/>
<dbReference type="AlphaFoldDB" id="A0A1D8JGZ7"/>
<dbReference type="Pfam" id="PF10612">
    <property type="entry name" value="Spore-coat_CotZ"/>
    <property type="match status" value="1"/>
</dbReference>
<reference evidence="1 2" key="1">
    <citation type="submission" date="2016-09" db="EMBL/GenBank/DDBJ databases">
        <title>Complete genome sequence of the Lysinibacillus sphaericus LMG 22257, a specie of Bacillus with ureolytic activity that can effectively biodeposit calcium carbonate.</title>
        <authorList>
            <person name="Yan W."/>
        </authorList>
    </citation>
    <scope>NUCLEOTIDE SEQUENCE [LARGE SCALE GENOMIC DNA]</scope>
    <source>
        <strain evidence="1 2">LMG 22257</strain>
    </source>
</reference>
<name>A0A1D8JGZ7_9BACL</name>
<gene>
    <name evidence="1" type="ORF">BI350_10670</name>
</gene>
<evidence type="ECO:0000313" key="1">
    <source>
        <dbReference type="EMBL" id="AOV07954.1"/>
    </source>
</evidence>
<protein>
    <recommendedName>
        <fullName evidence="3">Spore coat protein</fullName>
    </recommendedName>
</protein>
<dbReference type="Proteomes" id="UP000185746">
    <property type="component" value="Chromosome"/>
</dbReference>
<dbReference type="InterPro" id="IPR019593">
    <property type="entry name" value="Spore_coat_protein_Z/Y"/>
</dbReference>
<organism evidence="1 2">
    <name type="scientific">Sporosarcina ureilytica</name>
    <dbReference type="NCBI Taxonomy" id="298596"/>
    <lineage>
        <taxon>Bacteria</taxon>
        <taxon>Bacillati</taxon>
        <taxon>Bacillota</taxon>
        <taxon>Bacilli</taxon>
        <taxon>Bacillales</taxon>
        <taxon>Caryophanaceae</taxon>
        <taxon>Sporosarcina</taxon>
    </lineage>
</organism>